<comment type="caution">
    <text evidence="7">The sequence shown here is derived from an EMBL/GenBank/DDBJ whole genome shotgun (WGS) entry which is preliminary data.</text>
</comment>
<dbReference type="CDD" id="cd02809">
    <property type="entry name" value="alpha_hydroxyacid_oxid_FMN"/>
    <property type="match status" value="1"/>
</dbReference>
<dbReference type="InterPro" id="IPR000262">
    <property type="entry name" value="FMN-dep_DH"/>
</dbReference>
<dbReference type="PIRSF" id="PIRSF000138">
    <property type="entry name" value="Al-hdrx_acd_dh"/>
    <property type="match status" value="1"/>
</dbReference>
<dbReference type="EMBL" id="BAAAQA010000015">
    <property type="protein sequence ID" value="GAA2116612.1"/>
    <property type="molecule type" value="Genomic_DNA"/>
</dbReference>
<comment type="similarity">
    <text evidence="5">Belongs to the FMN-dependent alpha-hydroxy acid dehydrogenase family.</text>
</comment>
<accession>A0ABN2XR87</accession>
<protein>
    <submittedName>
        <fullName evidence="7">Quinone-dependent L-lactate dehydrogenase</fullName>
    </submittedName>
</protein>
<gene>
    <name evidence="7" type="primary">lldD</name>
    <name evidence="7" type="ORF">GCM10009824_15450</name>
</gene>
<dbReference type="Proteomes" id="UP001500166">
    <property type="component" value="Unassembled WGS sequence"/>
</dbReference>
<name>A0ABN2XR87_9MICC</name>
<evidence type="ECO:0000313" key="7">
    <source>
        <dbReference type="EMBL" id="GAA2116612.1"/>
    </source>
</evidence>
<dbReference type="InterPro" id="IPR008259">
    <property type="entry name" value="FMN_hydac_DH_AS"/>
</dbReference>
<dbReference type="PROSITE" id="PS51349">
    <property type="entry name" value="FMN_HYDROXY_ACID_DH_2"/>
    <property type="match status" value="1"/>
</dbReference>
<dbReference type="Pfam" id="PF01070">
    <property type="entry name" value="FMN_dh"/>
    <property type="match status" value="1"/>
</dbReference>
<dbReference type="InterPro" id="IPR012133">
    <property type="entry name" value="Alpha-hydoxy_acid_DH_FMN"/>
</dbReference>
<evidence type="ECO:0000256" key="1">
    <source>
        <dbReference type="ARBA" id="ARBA00001917"/>
    </source>
</evidence>
<comment type="cofactor">
    <cofactor evidence="1">
        <name>FMN</name>
        <dbReference type="ChEBI" id="CHEBI:58210"/>
    </cofactor>
</comment>
<sequence>MSVERHLPQLSELKPLMQFGKFNPDRRAARLAKAADIEALRAIARRRTPKPAFDYVDGAAGLELTYKRSREAFESMELLPKILHGTAEADLSTEIAGYRSTLPFGIAPTGFTRFMHSEGEIGGVRAAAEAGIPFSLSTMGTRSIEEVRDAAPDAARWFQLYLWRDHEASRELIVRAKAAGYTNLIVTVDTPVPGNRLRDDRNGMSIPPKLTPKTVLDASYRPEWWFNFLTTDSLKFASLADTSHMVAELIGKMFDPSLSLEDLAWIREEWEGELFVKGILTAEDARRAMSVGADGLIVSNHGGRQLDRAPVTLTSLPEIRAEVGPGVPLILDSGIMSGTDVVAALCAGADFVLIGRAYLYGLMAGGQQGVSRVIELLEKQIRTNMLLMGAGSIADLGPHCMRAPWLNNSPDERALLD</sequence>
<dbReference type="PANTHER" id="PTHR10578">
    <property type="entry name" value="S -2-HYDROXY-ACID OXIDASE-RELATED"/>
    <property type="match status" value="1"/>
</dbReference>
<reference evidence="7 8" key="1">
    <citation type="journal article" date="2019" name="Int. J. Syst. Evol. Microbiol.">
        <title>The Global Catalogue of Microorganisms (GCM) 10K type strain sequencing project: providing services to taxonomists for standard genome sequencing and annotation.</title>
        <authorList>
            <consortium name="The Broad Institute Genomics Platform"/>
            <consortium name="The Broad Institute Genome Sequencing Center for Infectious Disease"/>
            <person name="Wu L."/>
            <person name="Ma J."/>
        </authorList>
    </citation>
    <scope>NUCLEOTIDE SEQUENCE [LARGE SCALE GENOMIC DNA]</scope>
    <source>
        <strain evidence="7 8">JCM 15914</strain>
    </source>
</reference>
<dbReference type="SUPFAM" id="SSF51395">
    <property type="entry name" value="FMN-linked oxidoreductases"/>
    <property type="match status" value="1"/>
</dbReference>
<proteinExistence type="inferred from homology"/>
<evidence type="ECO:0000256" key="2">
    <source>
        <dbReference type="ARBA" id="ARBA00022630"/>
    </source>
</evidence>
<evidence type="ECO:0000313" key="8">
    <source>
        <dbReference type="Proteomes" id="UP001500166"/>
    </source>
</evidence>
<organism evidence="7 8">
    <name type="scientific">Kocuria atrinae</name>
    <dbReference type="NCBI Taxonomy" id="592377"/>
    <lineage>
        <taxon>Bacteria</taxon>
        <taxon>Bacillati</taxon>
        <taxon>Actinomycetota</taxon>
        <taxon>Actinomycetes</taxon>
        <taxon>Micrococcales</taxon>
        <taxon>Micrococcaceae</taxon>
        <taxon>Kocuria</taxon>
    </lineage>
</organism>
<keyword evidence="3" id="KW-0288">FMN</keyword>
<dbReference type="PANTHER" id="PTHR10578:SF107">
    <property type="entry name" value="2-HYDROXYACID OXIDASE 1"/>
    <property type="match status" value="1"/>
</dbReference>
<dbReference type="Gene3D" id="3.20.20.70">
    <property type="entry name" value="Aldolase class I"/>
    <property type="match status" value="1"/>
</dbReference>
<feature type="domain" description="FMN hydroxy acid dehydrogenase" evidence="6">
    <location>
        <begin position="29"/>
        <end position="406"/>
    </location>
</feature>
<dbReference type="InterPro" id="IPR037396">
    <property type="entry name" value="FMN_HAD"/>
</dbReference>
<keyword evidence="4" id="KW-0560">Oxidoreductase</keyword>
<evidence type="ECO:0000259" key="6">
    <source>
        <dbReference type="PROSITE" id="PS51349"/>
    </source>
</evidence>
<keyword evidence="2" id="KW-0285">Flavoprotein</keyword>
<evidence type="ECO:0000256" key="3">
    <source>
        <dbReference type="ARBA" id="ARBA00022643"/>
    </source>
</evidence>
<keyword evidence="8" id="KW-1185">Reference proteome</keyword>
<dbReference type="InterPro" id="IPR013785">
    <property type="entry name" value="Aldolase_TIM"/>
</dbReference>
<evidence type="ECO:0000256" key="5">
    <source>
        <dbReference type="ARBA" id="ARBA00024042"/>
    </source>
</evidence>
<dbReference type="PROSITE" id="PS00557">
    <property type="entry name" value="FMN_HYDROXY_ACID_DH_1"/>
    <property type="match status" value="1"/>
</dbReference>
<evidence type="ECO:0000256" key="4">
    <source>
        <dbReference type="ARBA" id="ARBA00023002"/>
    </source>
</evidence>